<reference evidence="8 9" key="1">
    <citation type="submission" date="2021-09" db="EMBL/GenBank/DDBJ databases">
        <title>Genomic insights and catalytic innovation underlie evolution of tropane alkaloids biosynthesis.</title>
        <authorList>
            <person name="Wang Y.-J."/>
            <person name="Tian T."/>
            <person name="Huang J.-P."/>
            <person name="Huang S.-X."/>
        </authorList>
    </citation>
    <scope>NUCLEOTIDE SEQUENCE [LARGE SCALE GENOMIC DNA]</scope>
    <source>
        <strain evidence="8">KIB-2018</strain>
        <tissue evidence="8">Leaf</tissue>
    </source>
</reference>
<dbReference type="AlphaFoldDB" id="A0AAV8TVD9"/>
<evidence type="ECO:0008006" key="10">
    <source>
        <dbReference type="Google" id="ProtNLM"/>
    </source>
</evidence>
<dbReference type="Pfam" id="PF10189">
    <property type="entry name" value="Ints3_N"/>
    <property type="match status" value="1"/>
</dbReference>
<evidence type="ECO:0000256" key="4">
    <source>
        <dbReference type="ARBA" id="ARBA00022490"/>
    </source>
</evidence>
<evidence type="ECO:0000313" key="9">
    <source>
        <dbReference type="Proteomes" id="UP001159364"/>
    </source>
</evidence>
<comment type="caution">
    <text evidence="8">The sequence shown here is derived from an EMBL/GenBank/DDBJ whole genome shotgun (WGS) entry which is preliminary data.</text>
</comment>
<feature type="domain" description="Integrator complex subunit 3 N-terminal" evidence="6">
    <location>
        <begin position="46"/>
        <end position="453"/>
    </location>
</feature>
<dbReference type="Proteomes" id="UP001159364">
    <property type="component" value="Linkage Group LG03"/>
</dbReference>
<dbReference type="Pfam" id="PF24566">
    <property type="entry name" value="HEAT_Ints3_C"/>
    <property type="match status" value="1"/>
</dbReference>
<dbReference type="PANTHER" id="PTHR13587">
    <property type="entry name" value="INTEGRATOR COMPLEX SUBUNIT 3"/>
    <property type="match status" value="1"/>
</dbReference>
<evidence type="ECO:0000313" key="8">
    <source>
        <dbReference type="EMBL" id="KAJ8770905.1"/>
    </source>
</evidence>
<evidence type="ECO:0000256" key="5">
    <source>
        <dbReference type="ARBA" id="ARBA00023242"/>
    </source>
</evidence>
<gene>
    <name evidence="8" type="ORF">K2173_022077</name>
</gene>
<accession>A0AAV8TVD9</accession>
<evidence type="ECO:0000256" key="3">
    <source>
        <dbReference type="ARBA" id="ARBA00006130"/>
    </source>
</evidence>
<keyword evidence="5" id="KW-0539">Nucleus</keyword>
<name>A0AAV8TVD9_9ROSI</name>
<feature type="domain" description="Ints3-like C-terminal" evidence="7">
    <location>
        <begin position="732"/>
        <end position="938"/>
    </location>
</feature>
<evidence type="ECO:0000256" key="2">
    <source>
        <dbReference type="ARBA" id="ARBA00004496"/>
    </source>
</evidence>
<dbReference type="InterPro" id="IPR019333">
    <property type="entry name" value="INTS3_N"/>
</dbReference>
<evidence type="ECO:0000259" key="7">
    <source>
        <dbReference type="Pfam" id="PF24566"/>
    </source>
</evidence>
<dbReference type="InterPro" id="IPR045334">
    <property type="entry name" value="INTS3"/>
</dbReference>
<keyword evidence="4" id="KW-0963">Cytoplasm</keyword>
<evidence type="ECO:0000259" key="6">
    <source>
        <dbReference type="Pfam" id="PF10189"/>
    </source>
</evidence>
<comment type="similarity">
    <text evidence="3">Belongs to the Integrator subunit 3 family.</text>
</comment>
<dbReference type="PANTHER" id="PTHR13587:SF7">
    <property type="entry name" value="INTEGRATOR COMPLEX SUBUNIT 3"/>
    <property type="match status" value="1"/>
</dbReference>
<sequence length="989" mass="111787">MTSKLLEVGAYDATNEFEQSLIQAFEELQPKLRPPFSLAIPNAQGYAQLNRAILYGVLTEPQLFKTHIKHLHAIVTDGYAFFVGLAVRVVNDLYVKLVHSVKLQLICVVKEVLNVLGVGFDGLLVCLLRQIVGGDFSDGNLWLCFELVNLFLNNWDCLVEEEPFVLTSALYVYLRLLADHCRVFNNEKLELIKKLEIEFCVKMLREQFCLSMQIGRDLIRLLQDLFHVPEFLAIWKDLILKRSEFRNAGFSDITQIYSSKTSTQYFLLRVTPEMETQLRFLLTHVNFGCQRRYQTWFTKKFLSGQDRETVIIDIVRFICCVHHPPDEIIHSNITPRWAILGWLLKTCRKNYIESNVKLALFYDWLFFDDRIDNVMNIEPAMLLMVCSMHKYIGLTQSLLDFLLLLVDNYDMDHKPFVCSGLCSAFNALVRKGIVHSLDVLTSSDTLSPILKERLGILMSRPNFVAHNELQPINSPHRSLLPSNLQDMSCLEIPTPSIDHQHANNKQTRIFSAEDSFLPISNESVSTSINTNEKQIVALESLVQNLANVLRNSNVQGLQILEDILSSYMNLDAEASSSFRVFPDIIASALDDQFESIGYKLFSALDFNANIPLVDNPISSATFIITRSFVIYEHERVRELLLFWSRKGFPVGAYLLLHASRLAYEAYVASYSSNGIVANNSASLHESGMPWLTFHIDGYYSSLKGRKEDSGEDAISSSKLGKEFLGKLVQNAFNAYKSFLAYSKSILHKEDVISLSTLLSVDLVSCSEWAKEREKFLFCSIFYHLADLCIAKGDVIKLLVNKLDDADLVNMQFDVGLKKFSLFGENTEAICNLITVSLSWNALEQKKLWELIRSELVVSNIQVEKIILDIFCSHDLDKNVSAIAIGGLLSLFSCLVPTPELVGAIMLLPNNIFPDFAASVLATWVVSNASILFESLAKFSEKLVNKNGKDISSAGIIINKSATLWLVKFFSEHGINASNILSNFSINNPN</sequence>
<protein>
    <recommendedName>
        <fullName evidence="10">Integrator complex subunit 3</fullName>
    </recommendedName>
</protein>
<organism evidence="8 9">
    <name type="scientific">Erythroxylum novogranatense</name>
    <dbReference type="NCBI Taxonomy" id="1862640"/>
    <lineage>
        <taxon>Eukaryota</taxon>
        <taxon>Viridiplantae</taxon>
        <taxon>Streptophyta</taxon>
        <taxon>Embryophyta</taxon>
        <taxon>Tracheophyta</taxon>
        <taxon>Spermatophyta</taxon>
        <taxon>Magnoliopsida</taxon>
        <taxon>eudicotyledons</taxon>
        <taxon>Gunneridae</taxon>
        <taxon>Pentapetalae</taxon>
        <taxon>rosids</taxon>
        <taxon>fabids</taxon>
        <taxon>Malpighiales</taxon>
        <taxon>Erythroxylaceae</taxon>
        <taxon>Erythroxylum</taxon>
    </lineage>
</organism>
<dbReference type="InterPro" id="IPR056518">
    <property type="entry name" value="HEAT_Ints3_C"/>
</dbReference>
<keyword evidence="9" id="KW-1185">Reference proteome</keyword>
<proteinExistence type="inferred from homology"/>
<evidence type="ECO:0000256" key="1">
    <source>
        <dbReference type="ARBA" id="ARBA00004123"/>
    </source>
</evidence>
<dbReference type="GO" id="GO:0005634">
    <property type="term" value="C:nucleus"/>
    <property type="evidence" value="ECO:0007669"/>
    <property type="project" value="UniProtKB-SubCell"/>
</dbReference>
<dbReference type="GO" id="GO:0005737">
    <property type="term" value="C:cytoplasm"/>
    <property type="evidence" value="ECO:0007669"/>
    <property type="project" value="UniProtKB-SubCell"/>
</dbReference>
<dbReference type="EMBL" id="JAIWQS010000003">
    <property type="protein sequence ID" value="KAJ8770905.1"/>
    <property type="molecule type" value="Genomic_DNA"/>
</dbReference>
<comment type="subcellular location">
    <subcellularLocation>
        <location evidence="2">Cytoplasm</location>
    </subcellularLocation>
    <subcellularLocation>
        <location evidence="1">Nucleus</location>
    </subcellularLocation>
</comment>